<evidence type="ECO:0000313" key="6">
    <source>
        <dbReference type="Proteomes" id="UP000317909"/>
    </source>
</evidence>
<gene>
    <name evidence="5" type="primary">mdtN_2</name>
    <name evidence="5" type="ORF">I41_32420</name>
</gene>
<dbReference type="AlphaFoldDB" id="A0A517U089"/>
<feature type="coiled-coil region" evidence="3">
    <location>
        <begin position="156"/>
        <end position="223"/>
    </location>
</feature>
<dbReference type="RefSeq" id="WP_145433842.1">
    <property type="nucleotide sequence ID" value="NZ_CP036339.1"/>
</dbReference>
<reference evidence="5 6" key="1">
    <citation type="submission" date="2019-02" db="EMBL/GenBank/DDBJ databases">
        <title>Deep-cultivation of Planctomycetes and their phenomic and genomic characterization uncovers novel biology.</title>
        <authorList>
            <person name="Wiegand S."/>
            <person name="Jogler M."/>
            <person name="Boedeker C."/>
            <person name="Pinto D."/>
            <person name="Vollmers J."/>
            <person name="Rivas-Marin E."/>
            <person name="Kohn T."/>
            <person name="Peeters S.H."/>
            <person name="Heuer A."/>
            <person name="Rast P."/>
            <person name="Oberbeckmann S."/>
            <person name="Bunk B."/>
            <person name="Jeske O."/>
            <person name="Meyerdierks A."/>
            <person name="Storesund J.E."/>
            <person name="Kallscheuer N."/>
            <person name="Luecker S."/>
            <person name="Lage O.M."/>
            <person name="Pohl T."/>
            <person name="Merkel B.J."/>
            <person name="Hornburger P."/>
            <person name="Mueller R.-W."/>
            <person name="Bruemmer F."/>
            <person name="Labrenz M."/>
            <person name="Spormann A.M."/>
            <person name="Op den Camp H."/>
            <person name="Overmann J."/>
            <person name="Amann R."/>
            <person name="Jetten M.S.M."/>
            <person name="Mascher T."/>
            <person name="Medema M.H."/>
            <person name="Devos D.P."/>
            <person name="Kaster A.-K."/>
            <person name="Ovreas L."/>
            <person name="Rohde M."/>
            <person name="Galperin M.Y."/>
            <person name="Jogler C."/>
        </authorList>
    </citation>
    <scope>NUCLEOTIDE SEQUENCE [LARGE SCALE GENOMIC DNA]</scope>
    <source>
        <strain evidence="5 6">I41</strain>
    </source>
</reference>
<dbReference type="SUPFAM" id="SSF111369">
    <property type="entry name" value="HlyD-like secretion proteins"/>
    <property type="match status" value="2"/>
</dbReference>
<dbReference type="EMBL" id="CP036339">
    <property type="protein sequence ID" value="QDT74048.1"/>
    <property type="molecule type" value="Genomic_DNA"/>
</dbReference>
<accession>A0A517U089</accession>
<feature type="domain" description="Multidrug resistance protein MdtA-like barrel-sandwich hybrid" evidence="4">
    <location>
        <begin position="59"/>
        <end position="249"/>
    </location>
</feature>
<dbReference type="PANTHER" id="PTHR32347">
    <property type="entry name" value="EFFLUX SYSTEM COMPONENT YKNX-RELATED"/>
    <property type="match status" value="1"/>
</dbReference>
<dbReference type="Pfam" id="PF25917">
    <property type="entry name" value="BSH_RND"/>
    <property type="match status" value="1"/>
</dbReference>
<dbReference type="Proteomes" id="UP000317909">
    <property type="component" value="Chromosome"/>
</dbReference>
<name>A0A517U089_9BACT</name>
<protein>
    <submittedName>
        <fullName evidence="5">Multidrug resistance protein MdtN</fullName>
    </submittedName>
</protein>
<dbReference type="Gene3D" id="2.40.50.100">
    <property type="match status" value="2"/>
</dbReference>
<comment type="subcellular location">
    <subcellularLocation>
        <location evidence="1">Cell envelope</location>
    </subcellularLocation>
</comment>
<dbReference type="Gene3D" id="2.40.30.170">
    <property type="match status" value="1"/>
</dbReference>
<keyword evidence="6" id="KW-1185">Reference proteome</keyword>
<sequence>MYRSLVLPMIAVAAFSYMVWHVVSSSKATPQTDPVVEPSRAPFSEVVAGVGLIEPKSENIEVAAITSGTVVEVKVQEGVDVAAGDVLFRLDDRQLQAELAVQQSLLEEAQATLRRWRQMPRTEDVPPSEARVKKFQADVELRRDQLQRTRGLVAKNAMAEQELVEREQAYHAAQAELTQALAEDARLKAGAWQADVAVAQSQVERMEAQVAQARVELDRLAVRSPIAGRVLKVDVRPGEYVGTPPGKPLVILGDVSTLHVRVDIDEQDLPRLEPGMPGQGFVRGDAEQPLQLSFVRIEPFTEPKRSLTGAGNERIDTRVLQVIYAIESTPREVYVGQQIDVFLDKSKGRAENLRLDVGQ</sequence>
<dbReference type="OrthoDB" id="9785187at2"/>
<proteinExistence type="predicted"/>
<evidence type="ECO:0000259" key="4">
    <source>
        <dbReference type="Pfam" id="PF25917"/>
    </source>
</evidence>
<dbReference type="PANTHER" id="PTHR32347:SF27">
    <property type="entry name" value="RND EFFLUX PUMP MEMBRANE FUSION PROTEIN BARREL-SANDWICH DOMAIN-CONTAINING PROTEIN"/>
    <property type="match status" value="1"/>
</dbReference>
<organism evidence="5 6">
    <name type="scientific">Lacipirellula limnantheis</name>
    <dbReference type="NCBI Taxonomy" id="2528024"/>
    <lineage>
        <taxon>Bacteria</taxon>
        <taxon>Pseudomonadati</taxon>
        <taxon>Planctomycetota</taxon>
        <taxon>Planctomycetia</taxon>
        <taxon>Pirellulales</taxon>
        <taxon>Lacipirellulaceae</taxon>
        <taxon>Lacipirellula</taxon>
    </lineage>
</organism>
<keyword evidence="2 3" id="KW-0175">Coiled coil</keyword>
<evidence type="ECO:0000313" key="5">
    <source>
        <dbReference type="EMBL" id="QDT74048.1"/>
    </source>
</evidence>
<dbReference type="InterPro" id="IPR058625">
    <property type="entry name" value="MdtA-like_BSH"/>
</dbReference>
<dbReference type="GO" id="GO:0030313">
    <property type="term" value="C:cell envelope"/>
    <property type="evidence" value="ECO:0007669"/>
    <property type="project" value="UniProtKB-SubCell"/>
</dbReference>
<evidence type="ECO:0000256" key="1">
    <source>
        <dbReference type="ARBA" id="ARBA00004196"/>
    </source>
</evidence>
<evidence type="ECO:0000256" key="2">
    <source>
        <dbReference type="ARBA" id="ARBA00023054"/>
    </source>
</evidence>
<dbReference type="Gene3D" id="1.10.287.470">
    <property type="entry name" value="Helix hairpin bin"/>
    <property type="match status" value="2"/>
</dbReference>
<evidence type="ECO:0000256" key="3">
    <source>
        <dbReference type="SAM" id="Coils"/>
    </source>
</evidence>
<dbReference type="InterPro" id="IPR050465">
    <property type="entry name" value="UPF0194_transport"/>
</dbReference>
<dbReference type="KEGG" id="llh:I41_32420"/>